<proteinExistence type="predicted"/>
<evidence type="ECO:0000313" key="1">
    <source>
        <dbReference type="EMBL" id="KIU71059.1"/>
    </source>
</evidence>
<protein>
    <submittedName>
        <fullName evidence="1">Uncharacterized protein</fullName>
    </submittedName>
</protein>
<comment type="caution">
    <text evidence="1">The sequence shown here is derived from an EMBL/GenBank/DDBJ whole genome shotgun (WGS) entry which is preliminary data.</text>
</comment>
<dbReference type="EMBL" id="AMYJ01000103">
    <property type="protein sequence ID" value="KIU71059.1"/>
    <property type="molecule type" value="Genomic_DNA"/>
</dbReference>
<reference evidence="1 2" key="1">
    <citation type="journal article" date="2015" name="Sci. Rep.">
        <title>The expression and crystallization of Cry65Aa require two C-termini, revealing a novel evolutionary strategy of Bacillus thuringiensis Cry proteins.</title>
        <authorList>
            <person name="Peng D.H."/>
            <person name="Pang C.Y."/>
            <person name="Wu H."/>
            <person name="Huang Q."/>
            <person name="Zheng J.S."/>
            <person name="Sun M."/>
        </authorList>
    </citation>
    <scope>NUCLEOTIDE SEQUENCE [LARGE SCALE GENOMIC DNA]</scope>
    <source>
        <strain evidence="1 2">Sbt003</strain>
    </source>
</reference>
<dbReference type="Proteomes" id="UP000032407">
    <property type="component" value="Unassembled WGS sequence"/>
</dbReference>
<organism evidence="1 2">
    <name type="scientific">Bacillus thuringiensis Sbt003</name>
    <dbReference type="NCBI Taxonomy" id="1235825"/>
    <lineage>
        <taxon>Bacteria</taxon>
        <taxon>Bacillati</taxon>
        <taxon>Bacillota</taxon>
        <taxon>Bacilli</taxon>
        <taxon>Bacillales</taxon>
        <taxon>Bacillaceae</taxon>
        <taxon>Bacillus</taxon>
        <taxon>Bacillus cereus group</taxon>
    </lineage>
</organism>
<accession>A0A9X0JVV0</accession>
<dbReference type="AlphaFoldDB" id="A0A9X0JVV0"/>
<evidence type="ECO:0000313" key="2">
    <source>
        <dbReference type="Proteomes" id="UP000032407"/>
    </source>
</evidence>
<sequence length="33" mass="3799">MGSILKDKVKYITEQSFRNGKDFFMNKKGGLFA</sequence>
<gene>
    <name evidence="1" type="ORF">C797_29763</name>
</gene>
<name>A0A9X0JVV0_BACTU</name>